<comment type="caution">
    <text evidence="5">The sequence shown here is derived from an EMBL/GenBank/DDBJ whole genome shotgun (WGS) entry which is preliminary data.</text>
</comment>
<dbReference type="Proteomes" id="UP000266915">
    <property type="component" value="Unassembled WGS sequence"/>
</dbReference>
<dbReference type="RefSeq" id="WP_200811388.1">
    <property type="nucleotide sequence ID" value="NZ_FXAP01000003.1"/>
</dbReference>
<dbReference type="PANTHER" id="PTHR33164:SF43">
    <property type="entry name" value="HTH-TYPE TRANSCRIPTIONAL REPRESSOR YETL"/>
    <property type="match status" value="1"/>
</dbReference>
<dbReference type="Gene3D" id="1.10.10.10">
    <property type="entry name" value="Winged helix-like DNA-binding domain superfamily/Winged helix DNA-binding domain"/>
    <property type="match status" value="1"/>
</dbReference>
<dbReference type="AlphaFoldDB" id="A0A3N2BZW5"/>
<dbReference type="PANTHER" id="PTHR33164">
    <property type="entry name" value="TRANSCRIPTIONAL REGULATOR, MARR FAMILY"/>
    <property type="match status" value="1"/>
</dbReference>
<dbReference type="GO" id="GO:0006950">
    <property type="term" value="P:response to stress"/>
    <property type="evidence" value="ECO:0007669"/>
    <property type="project" value="TreeGrafter"/>
</dbReference>
<organism evidence="5 6">
    <name type="scientific">Plantibacter flavus</name>
    <dbReference type="NCBI Taxonomy" id="150123"/>
    <lineage>
        <taxon>Bacteria</taxon>
        <taxon>Bacillati</taxon>
        <taxon>Actinomycetota</taxon>
        <taxon>Actinomycetes</taxon>
        <taxon>Micrococcales</taxon>
        <taxon>Microbacteriaceae</taxon>
        <taxon>Plantibacter</taxon>
    </lineage>
</organism>
<dbReference type="EMBL" id="RKHL01000001">
    <property type="protein sequence ID" value="ROR80772.1"/>
    <property type="molecule type" value="Genomic_DNA"/>
</dbReference>
<evidence type="ECO:0000256" key="3">
    <source>
        <dbReference type="ARBA" id="ARBA00023163"/>
    </source>
</evidence>
<evidence type="ECO:0000256" key="1">
    <source>
        <dbReference type="ARBA" id="ARBA00023015"/>
    </source>
</evidence>
<gene>
    <name evidence="5" type="ORF">EDD42_0815</name>
</gene>
<keyword evidence="2 5" id="KW-0238">DNA-binding</keyword>
<keyword evidence="1" id="KW-0805">Transcription regulation</keyword>
<evidence type="ECO:0000256" key="2">
    <source>
        <dbReference type="ARBA" id="ARBA00023125"/>
    </source>
</evidence>
<dbReference type="SMART" id="SM00347">
    <property type="entry name" value="HTH_MARR"/>
    <property type="match status" value="1"/>
</dbReference>
<dbReference type="InterPro" id="IPR000835">
    <property type="entry name" value="HTH_MarR-typ"/>
</dbReference>
<keyword evidence="6" id="KW-1185">Reference proteome</keyword>
<evidence type="ECO:0000259" key="4">
    <source>
        <dbReference type="PROSITE" id="PS50995"/>
    </source>
</evidence>
<dbReference type="InterPro" id="IPR023187">
    <property type="entry name" value="Tscrpt_reg_MarR-type_CS"/>
</dbReference>
<dbReference type="Pfam" id="PF12802">
    <property type="entry name" value="MarR_2"/>
    <property type="match status" value="1"/>
</dbReference>
<sequence>MDGARATDGVIADAARDPMADWPTGRLLSTASRLIEHTWQQALDGIGVTHAGLIVLHLLDSGPASQKELARRARVQNQTMSRTLDRLERAGHIERIAAADDRRRHVVSRTPAGDEAWLAAHRLEADVFPDLPDESALRSQLLAIIRSGESARWSPEDVEPA</sequence>
<feature type="domain" description="HTH marR-type" evidence="4">
    <location>
        <begin position="21"/>
        <end position="150"/>
    </location>
</feature>
<dbReference type="GO" id="GO:0003700">
    <property type="term" value="F:DNA-binding transcription factor activity"/>
    <property type="evidence" value="ECO:0007669"/>
    <property type="project" value="InterPro"/>
</dbReference>
<reference evidence="5 6" key="1">
    <citation type="submission" date="2018-11" db="EMBL/GenBank/DDBJ databases">
        <title>Sequencing the genomes of 1000 actinobacteria strains.</title>
        <authorList>
            <person name="Klenk H.-P."/>
        </authorList>
    </citation>
    <scope>NUCLEOTIDE SEQUENCE [LARGE SCALE GENOMIC DNA]</scope>
    <source>
        <strain evidence="5 6">DSM 14012</strain>
    </source>
</reference>
<name>A0A3N2BZW5_9MICO</name>
<dbReference type="InterPro" id="IPR036388">
    <property type="entry name" value="WH-like_DNA-bd_sf"/>
</dbReference>
<protein>
    <submittedName>
        <fullName evidence="5">DNA-binding MarR family transcriptional regulator</fullName>
    </submittedName>
</protein>
<proteinExistence type="predicted"/>
<evidence type="ECO:0000313" key="5">
    <source>
        <dbReference type="EMBL" id="ROR80772.1"/>
    </source>
</evidence>
<accession>A0A3N2BZW5</accession>
<dbReference type="PROSITE" id="PS01117">
    <property type="entry name" value="HTH_MARR_1"/>
    <property type="match status" value="1"/>
</dbReference>
<dbReference type="SUPFAM" id="SSF46785">
    <property type="entry name" value="Winged helix' DNA-binding domain"/>
    <property type="match status" value="1"/>
</dbReference>
<evidence type="ECO:0000313" key="6">
    <source>
        <dbReference type="Proteomes" id="UP000266915"/>
    </source>
</evidence>
<dbReference type="InterPro" id="IPR036390">
    <property type="entry name" value="WH_DNA-bd_sf"/>
</dbReference>
<dbReference type="GO" id="GO:0003677">
    <property type="term" value="F:DNA binding"/>
    <property type="evidence" value="ECO:0007669"/>
    <property type="project" value="UniProtKB-KW"/>
</dbReference>
<dbReference type="PROSITE" id="PS50995">
    <property type="entry name" value="HTH_MARR_2"/>
    <property type="match status" value="1"/>
</dbReference>
<dbReference type="PRINTS" id="PR00598">
    <property type="entry name" value="HTHMARR"/>
</dbReference>
<keyword evidence="3" id="KW-0804">Transcription</keyword>
<dbReference type="InterPro" id="IPR039422">
    <property type="entry name" value="MarR/SlyA-like"/>
</dbReference>